<evidence type="ECO:0000313" key="2">
    <source>
        <dbReference type="Proteomes" id="UP001060085"/>
    </source>
</evidence>
<protein>
    <submittedName>
        <fullName evidence="1">Uncharacterized protein</fullName>
    </submittedName>
</protein>
<comment type="caution">
    <text evidence="1">The sequence shown here is derived from an EMBL/GenBank/DDBJ whole genome shotgun (WGS) entry which is preliminary data.</text>
</comment>
<reference evidence="2" key="1">
    <citation type="journal article" date="2023" name="Nat. Plants">
        <title>Single-cell RNA sequencing provides a high-resolution roadmap for understanding the multicellular compartmentation of specialized metabolism.</title>
        <authorList>
            <person name="Sun S."/>
            <person name="Shen X."/>
            <person name="Li Y."/>
            <person name="Li Y."/>
            <person name="Wang S."/>
            <person name="Li R."/>
            <person name="Zhang H."/>
            <person name="Shen G."/>
            <person name="Guo B."/>
            <person name="Wei J."/>
            <person name="Xu J."/>
            <person name="St-Pierre B."/>
            <person name="Chen S."/>
            <person name="Sun C."/>
        </authorList>
    </citation>
    <scope>NUCLEOTIDE SEQUENCE [LARGE SCALE GENOMIC DNA]</scope>
</reference>
<keyword evidence="2" id="KW-1185">Reference proteome</keyword>
<name>A0ACB9ZKL5_CATRO</name>
<sequence length="897" mass="100208">MENKHLLLEMLLALVVSCLMTKVFTSGNTSKATECLDSERNALLRFKQGFVDPSNSLSSWVVQSDCCKWKGVGCSSKTRHVTRLDLRSQSSTENLQGILGNSLLDLPYLNHLDLSINDFHQGQIPQFIGLLQNLEYLNLSSANFRGTVPNELGNLSLLHSLDLSGNNFALRADNLAWLQGLSFLKILDLSQIDLSSAFDWLDNISMLPSLIELQLFACKLNTLPSTLPFFNLTQIQILDLSFNNFESPIPQWFSNMSRSLIVLRMRRSKVKGSIPDIFGNMSLLTSLDLSENSLTGHLPKFFGLIRSEEKYRRSSSLRELLLSYNMLNGSTTGIAQLSDLLVLDLASNDLKGVITEEFLNNFSHLKVLSLSSNSFVFNISPSWTAPFLLDTIDLHSCHLGAKFPRWLRSQKDFLDINIANASISDTVPNWFWNLSSKVINMNLSSNSLRGVVPDLSSKPHLLELDMSYNNFHGPLPYFGPRLITLLLVSNAFSGTISPVCDSLVLNSSLRILDLSSNALSGSIPDCWHNGENLLVISLGRNMLSGTIPNSIQNLVRLRSLMLGNNNLSGELPSSLKYLKGLVLLELSVNRFSGIIPAWIGENLGNLMILRLMNNDLQGNIPLQLCGLKYLRLIDLSRNSFTGPIPKCISNFLTMAMAEAVPSDVYNPYRDYSKLEIETVIKRDPFRTQLARFMGFDLSANRLSGEIPRGLTTLAGLSSLNLSQNHLTGDVPEDIDGLESLEALDLSRNNLSCSIPTSISLLSSLSYLNLSFNNLSGKIPKGNQLDTFDGSSYYGNQYLCGYPLDKDCSNHSYGDFSCNNVRHEDHHEEDTISELFFLVGFAIGFGISFWAFWFTLLLSKTFRYAYFKFLDKMRDTIYVIIALNLIRLRKKLHGETSS</sequence>
<accession>A0ACB9ZKL5</accession>
<dbReference type="Proteomes" id="UP001060085">
    <property type="component" value="Linkage Group LG08"/>
</dbReference>
<proteinExistence type="predicted"/>
<gene>
    <name evidence="1" type="ORF">M9H77_33371</name>
</gene>
<evidence type="ECO:0000313" key="1">
    <source>
        <dbReference type="EMBL" id="KAI5647366.1"/>
    </source>
</evidence>
<dbReference type="EMBL" id="CM044708">
    <property type="protein sequence ID" value="KAI5647366.1"/>
    <property type="molecule type" value="Genomic_DNA"/>
</dbReference>
<organism evidence="1 2">
    <name type="scientific">Catharanthus roseus</name>
    <name type="common">Madagascar periwinkle</name>
    <name type="synonym">Vinca rosea</name>
    <dbReference type="NCBI Taxonomy" id="4058"/>
    <lineage>
        <taxon>Eukaryota</taxon>
        <taxon>Viridiplantae</taxon>
        <taxon>Streptophyta</taxon>
        <taxon>Embryophyta</taxon>
        <taxon>Tracheophyta</taxon>
        <taxon>Spermatophyta</taxon>
        <taxon>Magnoliopsida</taxon>
        <taxon>eudicotyledons</taxon>
        <taxon>Gunneridae</taxon>
        <taxon>Pentapetalae</taxon>
        <taxon>asterids</taxon>
        <taxon>lamiids</taxon>
        <taxon>Gentianales</taxon>
        <taxon>Apocynaceae</taxon>
        <taxon>Rauvolfioideae</taxon>
        <taxon>Vinceae</taxon>
        <taxon>Catharanthinae</taxon>
        <taxon>Catharanthus</taxon>
    </lineage>
</organism>